<dbReference type="RefSeq" id="WP_379950562.1">
    <property type="nucleotide sequence ID" value="NZ_JBHMAF010000117.1"/>
</dbReference>
<dbReference type="SUPFAM" id="SSF140500">
    <property type="entry name" value="BAS1536-like"/>
    <property type="match status" value="1"/>
</dbReference>
<keyword evidence="2" id="KW-1185">Reference proteome</keyword>
<dbReference type="PANTHER" id="PTHR41263:SF1">
    <property type="entry name" value="ASPARTYL-PHOSPHATE PHOSPHATASE YISI"/>
    <property type="match status" value="1"/>
</dbReference>
<evidence type="ECO:0000313" key="2">
    <source>
        <dbReference type="Proteomes" id="UP001589609"/>
    </source>
</evidence>
<dbReference type="Proteomes" id="UP001589609">
    <property type="component" value="Unassembled WGS sequence"/>
</dbReference>
<proteinExistence type="predicted"/>
<dbReference type="Gene3D" id="4.10.280.10">
    <property type="entry name" value="Helix-loop-helix DNA-binding domain"/>
    <property type="match status" value="1"/>
</dbReference>
<name>A0ABV5WJG1_9BACI</name>
<protein>
    <submittedName>
        <fullName evidence="1">Aspartyl-phosphate phosphatase Spo0E family protein</fullName>
    </submittedName>
</protein>
<sequence length="57" mass="6585">MISLTNLIETKREQLFYLGKVYGLTHPKTIQCSQQLDVLINSSLKKQSTEIKLQTNF</sequence>
<dbReference type="PANTHER" id="PTHR41263">
    <property type="entry name" value="ASPARTYL-PHOSPHATE PHOSPHATASE YISI"/>
    <property type="match status" value="1"/>
</dbReference>
<dbReference type="InterPro" id="IPR053028">
    <property type="entry name" value="Spo0E-like_phosphatase"/>
</dbReference>
<accession>A0ABV5WJG1</accession>
<reference evidence="1 2" key="1">
    <citation type="submission" date="2024-09" db="EMBL/GenBank/DDBJ databases">
        <authorList>
            <person name="Sun Q."/>
            <person name="Mori K."/>
        </authorList>
    </citation>
    <scope>NUCLEOTIDE SEQUENCE [LARGE SCALE GENOMIC DNA]</scope>
    <source>
        <strain evidence="1 2">JCM 11201</strain>
    </source>
</reference>
<gene>
    <name evidence="1" type="ORF">ACFFMS_17890</name>
</gene>
<dbReference type="InterPro" id="IPR037208">
    <property type="entry name" value="Spo0E-like_sf"/>
</dbReference>
<dbReference type="InterPro" id="IPR036638">
    <property type="entry name" value="HLH_DNA-bd_sf"/>
</dbReference>
<dbReference type="InterPro" id="IPR018540">
    <property type="entry name" value="Spo0E-like"/>
</dbReference>
<dbReference type="EMBL" id="JBHMAF010000117">
    <property type="protein sequence ID" value="MFB9760236.1"/>
    <property type="molecule type" value="Genomic_DNA"/>
</dbReference>
<dbReference type="Pfam" id="PF09388">
    <property type="entry name" value="SpoOE-like"/>
    <property type="match status" value="1"/>
</dbReference>
<comment type="caution">
    <text evidence="1">The sequence shown here is derived from an EMBL/GenBank/DDBJ whole genome shotgun (WGS) entry which is preliminary data.</text>
</comment>
<evidence type="ECO:0000313" key="1">
    <source>
        <dbReference type="EMBL" id="MFB9760236.1"/>
    </source>
</evidence>
<organism evidence="1 2">
    <name type="scientific">Ectobacillus funiculus</name>
    <dbReference type="NCBI Taxonomy" id="137993"/>
    <lineage>
        <taxon>Bacteria</taxon>
        <taxon>Bacillati</taxon>
        <taxon>Bacillota</taxon>
        <taxon>Bacilli</taxon>
        <taxon>Bacillales</taxon>
        <taxon>Bacillaceae</taxon>
        <taxon>Ectobacillus</taxon>
    </lineage>
</organism>